<organism evidence="1">
    <name type="scientific">Albugo laibachii Nc14</name>
    <dbReference type="NCBI Taxonomy" id="890382"/>
    <lineage>
        <taxon>Eukaryota</taxon>
        <taxon>Sar</taxon>
        <taxon>Stramenopiles</taxon>
        <taxon>Oomycota</taxon>
        <taxon>Peronosporomycetes</taxon>
        <taxon>Albuginales</taxon>
        <taxon>Albuginaceae</taxon>
        <taxon>Albugo</taxon>
    </lineage>
</organism>
<accession>F0WF79</accession>
<proteinExistence type="predicted"/>
<gene>
    <name evidence="1" type="primary">AlNc14C80G5271</name>
    <name evidence="1" type="ORF">ALNC14_060040</name>
</gene>
<dbReference type="AlphaFoldDB" id="F0WF79"/>
<reference evidence="1" key="2">
    <citation type="submission" date="2011-02" db="EMBL/GenBank/DDBJ databases">
        <authorList>
            <person name="MacLean D."/>
        </authorList>
    </citation>
    <scope>NUCLEOTIDE SEQUENCE</scope>
</reference>
<dbReference type="HOGENOM" id="CLU_1920981_0_0_1"/>
<dbReference type="EMBL" id="FR824125">
    <property type="protein sequence ID" value="CCA19861.1"/>
    <property type="molecule type" value="Genomic_DNA"/>
</dbReference>
<protein>
    <submittedName>
        <fullName evidence="1">AlNc14C80G5271 protein</fullName>
    </submittedName>
</protein>
<reference evidence="1" key="1">
    <citation type="journal article" date="2011" name="PLoS Biol.">
        <title>Gene gain and loss during evolution of obligate parasitism in the white rust pathogen of Arabidopsis thaliana.</title>
        <authorList>
            <person name="Kemen E."/>
            <person name="Gardiner A."/>
            <person name="Schultz-Larsen T."/>
            <person name="Kemen A.C."/>
            <person name="Balmuth A.L."/>
            <person name="Robert-Seilaniantz A."/>
            <person name="Bailey K."/>
            <person name="Holub E."/>
            <person name="Studholme D.J."/>
            <person name="Maclean D."/>
            <person name="Jones J.D."/>
        </authorList>
    </citation>
    <scope>NUCLEOTIDE SEQUENCE</scope>
</reference>
<sequence>MASITSDFETFSYTEACRKDTCTLVKYVAMNCGSTHFIAKKIKRLPNSKHIAFKCVYSYEALVGKGSQVCERSEEKMFDRHQTGFNRLSSGSIPLLCIRIVQYEALGIALVHTGSYITHDVCDVWCATQHVMKQDIACCRLINQRSLLFRCNAQMQSTDFNKRI</sequence>
<evidence type="ECO:0000313" key="1">
    <source>
        <dbReference type="EMBL" id="CCA19861.1"/>
    </source>
</evidence>
<name>F0WF79_9STRA</name>